<sequence length="99" mass="11193">MITSTSDQWETARTERSTIEGFRELAWIRSSAGRSLGYVLLRTYARLRCRRLKRSLQTRIKASGWKRETAAQSASGEAGGTRNQGALPAEQRLHEKRLG</sequence>
<dbReference type="EMBL" id="SKCS01001555">
    <property type="protein sequence ID" value="TNN04533.1"/>
    <property type="molecule type" value="Genomic_DNA"/>
</dbReference>
<reference evidence="2 3" key="1">
    <citation type="submission" date="2019-03" db="EMBL/GenBank/DDBJ databases">
        <title>An improved genome assembly of the fluke Schistosoma japonicum.</title>
        <authorList>
            <person name="Hu W."/>
            <person name="Luo F."/>
            <person name="Yin M."/>
            <person name="Mo X."/>
            <person name="Sun C."/>
            <person name="Wu Q."/>
            <person name="Zhu B."/>
            <person name="Xiang M."/>
            <person name="Wang J."/>
            <person name="Wang Y."/>
            <person name="Zhang T."/>
            <person name="Xu B."/>
            <person name="Zheng H."/>
            <person name="Feng Z."/>
        </authorList>
    </citation>
    <scope>NUCLEOTIDE SEQUENCE [LARGE SCALE GENOMIC DNA]</scope>
    <source>
        <strain evidence="2">HuSjv2</strain>
        <tissue evidence="2">Worms</tissue>
    </source>
</reference>
<evidence type="ECO:0000313" key="2">
    <source>
        <dbReference type="EMBL" id="TNN04533.1"/>
    </source>
</evidence>
<proteinExistence type="predicted"/>
<dbReference type="AlphaFoldDB" id="A0A4Z2CJT6"/>
<gene>
    <name evidence="2" type="ORF">EWB00_001997</name>
</gene>
<comment type="caution">
    <text evidence="2">The sequence shown here is derived from an EMBL/GenBank/DDBJ whole genome shotgun (WGS) entry which is preliminary data.</text>
</comment>
<feature type="region of interest" description="Disordered" evidence="1">
    <location>
        <begin position="62"/>
        <end position="99"/>
    </location>
</feature>
<organism evidence="2 3">
    <name type="scientific">Schistosoma japonicum</name>
    <name type="common">Blood fluke</name>
    <dbReference type="NCBI Taxonomy" id="6182"/>
    <lineage>
        <taxon>Eukaryota</taxon>
        <taxon>Metazoa</taxon>
        <taxon>Spiralia</taxon>
        <taxon>Lophotrochozoa</taxon>
        <taxon>Platyhelminthes</taxon>
        <taxon>Trematoda</taxon>
        <taxon>Digenea</taxon>
        <taxon>Strigeidida</taxon>
        <taxon>Schistosomatoidea</taxon>
        <taxon>Schistosomatidae</taxon>
        <taxon>Schistosoma</taxon>
    </lineage>
</organism>
<evidence type="ECO:0000313" key="3">
    <source>
        <dbReference type="Proteomes" id="UP000311919"/>
    </source>
</evidence>
<name>A0A4Z2CJT6_SCHJA</name>
<keyword evidence="3" id="KW-1185">Reference proteome</keyword>
<accession>A0A4Z2CJT6</accession>
<dbReference type="Proteomes" id="UP000311919">
    <property type="component" value="Unassembled WGS sequence"/>
</dbReference>
<evidence type="ECO:0000256" key="1">
    <source>
        <dbReference type="SAM" id="MobiDB-lite"/>
    </source>
</evidence>
<protein>
    <submittedName>
        <fullName evidence="2">Uncharacterized protein</fullName>
    </submittedName>
</protein>